<proteinExistence type="predicted"/>
<name>A0A8S5TYX2_9CAUD</name>
<accession>A0A8S5TYX2</accession>
<sequence length="187" mass="21756">MLLLTQQITMSTPYILRRKAETGAVNGQFIPNWRNMSLTKEEYEISIEGLSHCPQHCEGRNNRARNDFFRCVCKGQMHDVIGEPCFQFCDVNSDHTCGECVHWLGSETFDGERHKLFGTCFHRSGGVGAWWPTCCPKFVKNVDNVNYDDFVEDIVFKKTGKNDFSPECREVRMAARELWRKKYERNV</sequence>
<dbReference type="EMBL" id="BK015962">
    <property type="protein sequence ID" value="DAF87404.1"/>
    <property type="molecule type" value="Genomic_DNA"/>
</dbReference>
<protein>
    <submittedName>
        <fullName evidence="1">Uncharacterized protein</fullName>
    </submittedName>
</protein>
<evidence type="ECO:0000313" key="1">
    <source>
        <dbReference type="EMBL" id="DAF87404.1"/>
    </source>
</evidence>
<organism evidence="1">
    <name type="scientific">Siphoviridae sp. ctnPP24</name>
    <dbReference type="NCBI Taxonomy" id="2825662"/>
    <lineage>
        <taxon>Viruses</taxon>
        <taxon>Duplodnaviria</taxon>
        <taxon>Heunggongvirae</taxon>
        <taxon>Uroviricota</taxon>
        <taxon>Caudoviricetes</taxon>
    </lineage>
</organism>
<reference evidence="1" key="1">
    <citation type="journal article" date="2021" name="Proc. Natl. Acad. Sci. U.S.A.">
        <title>A Catalog of Tens of Thousands of Viruses from Human Metagenomes Reveals Hidden Associations with Chronic Diseases.</title>
        <authorList>
            <person name="Tisza M.J."/>
            <person name="Buck C.B."/>
        </authorList>
    </citation>
    <scope>NUCLEOTIDE SEQUENCE</scope>
    <source>
        <strain evidence="1">CtnPP24</strain>
    </source>
</reference>